<protein>
    <submittedName>
        <fullName evidence="1">B66eebee-68d5-4bf6-82c8-46480e771835</fullName>
    </submittedName>
</protein>
<dbReference type="Proteomes" id="UP000289323">
    <property type="component" value="Unassembled WGS sequence"/>
</dbReference>
<dbReference type="AlphaFoldDB" id="A0A3S5CXV0"/>
<reference evidence="1 2" key="1">
    <citation type="submission" date="2018-04" db="EMBL/GenBank/DDBJ databases">
        <authorList>
            <person name="Huttner S."/>
            <person name="Dainat J."/>
        </authorList>
    </citation>
    <scope>NUCLEOTIDE SEQUENCE [LARGE SCALE GENOMIC DNA]</scope>
</reference>
<dbReference type="EMBL" id="OUUZ01000018">
    <property type="protein sequence ID" value="SPQ26947.1"/>
    <property type="molecule type" value="Genomic_DNA"/>
</dbReference>
<sequence>MADAAAQVSAFEQFVRFGTDAYGLERLLRLFQALTQLLLALPFLHPFLLSFLSDPSSPPTTEALLLVQQALTLLRGRLSALRQPLRLFRFLDTLSSACSSSSSNTNFLAASAAAAAATQTKASLTFAARSFNGAYQLLESLTFVDSTLAVPGLRVWGARRAAALALDGQRFWFLALAC</sequence>
<evidence type="ECO:0000313" key="1">
    <source>
        <dbReference type="EMBL" id="SPQ26947.1"/>
    </source>
</evidence>
<organism evidence="1 2">
    <name type="scientific">Thermothielavioides terrestris</name>
    <dbReference type="NCBI Taxonomy" id="2587410"/>
    <lineage>
        <taxon>Eukaryota</taxon>
        <taxon>Fungi</taxon>
        <taxon>Dikarya</taxon>
        <taxon>Ascomycota</taxon>
        <taxon>Pezizomycotina</taxon>
        <taxon>Sordariomycetes</taxon>
        <taxon>Sordariomycetidae</taxon>
        <taxon>Sordariales</taxon>
        <taxon>Chaetomiaceae</taxon>
        <taxon>Thermothielavioides</taxon>
    </lineage>
</organism>
<proteinExistence type="predicted"/>
<gene>
    <name evidence="1" type="ORF">TT172_LOCUS9366</name>
</gene>
<name>A0A3S5CXV0_9PEZI</name>
<accession>A0A3S5CXV0</accession>
<evidence type="ECO:0000313" key="2">
    <source>
        <dbReference type="Proteomes" id="UP000289323"/>
    </source>
</evidence>